<dbReference type="InterPro" id="IPR036249">
    <property type="entry name" value="Thioredoxin-like_sf"/>
</dbReference>
<dbReference type="Gene3D" id="3.40.30.10">
    <property type="entry name" value="Glutaredoxin"/>
    <property type="match status" value="1"/>
</dbReference>
<name>A0A7C9VV75_9PSEU</name>
<dbReference type="InterPro" id="IPR053977">
    <property type="entry name" value="Rv2466c-like"/>
</dbReference>
<dbReference type="Proteomes" id="UP000481360">
    <property type="component" value="Unassembled WGS sequence"/>
</dbReference>
<dbReference type="AlphaFoldDB" id="A0A7C9VV75"/>
<sequence>MTTQNTPVKVDLWFDTLCPWTWVLSRWLLEVEKVRDVELTFHVLSVSLLNSGQEIPEQYRDEPEAFLDRMRRALAPVRVLAATAKQAGDSAVRDLYTAMGSRIHVGGDKDFENVIEQALAEVGLPAELAEAGRTDAYDGLLKDSTKAGMDPVGLRVGSPILHVDGAALFGPVMSRIPRGEQAGELFDSLAGLAAFPYVYELKRDRLEEPVTS</sequence>
<keyword evidence="2" id="KW-1185">Reference proteome</keyword>
<evidence type="ECO:0000313" key="2">
    <source>
        <dbReference type="Proteomes" id="UP000481360"/>
    </source>
</evidence>
<dbReference type="RefSeq" id="WP_166051293.1">
    <property type="nucleotide sequence ID" value="NZ_JAAMPJ010000009.1"/>
</dbReference>
<proteinExistence type="predicted"/>
<reference evidence="1 2" key="1">
    <citation type="submission" date="2020-03" db="EMBL/GenBank/DDBJ databases">
        <title>Isolation and identification of active actinomycetes.</title>
        <authorList>
            <person name="Sun X."/>
        </authorList>
    </citation>
    <scope>NUCLEOTIDE SEQUENCE [LARGE SCALE GENOMIC DNA]</scope>
    <source>
        <strain evidence="1 2">NEAU-D13</strain>
    </source>
</reference>
<dbReference type="CDD" id="cd02972">
    <property type="entry name" value="DsbA_family"/>
    <property type="match status" value="1"/>
</dbReference>
<gene>
    <name evidence="1" type="ORF">G7043_29975</name>
</gene>
<protein>
    <submittedName>
        <fullName evidence="1">DsbA family protein</fullName>
    </submittedName>
</protein>
<evidence type="ECO:0000313" key="1">
    <source>
        <dbReference type="EMBL" id="NGY63155.1"/>
    </source>
</evidence>
<dbReference type="EMBL" id="JAAMPJ010000009">
    <property type="protein sequence ID" value="NGY63155.1"/>
    <property type="molecule type" value="Genomic_DNA"/>
</dbReference>
<dbReference type="SUPFAM" id="SSF52833">
    <property type="entry name" value="Thioredoxin-like"/>
    <property type="match status" value="1"/>
</dbReference>
<comment type="caution">
    <text evidence="1">The sequence shown here is derived from an EMBL/GenBank/DDBJ whole genome shotgun (WGS) entry which is preliminary data.</text>
</comment>
<dbReference type="Pfam" id="PF22234">
    <property type="entry name" value="Rv2466c-like"/>
    <property type="match status" value="1"/>
</dbReference>
<organism evidence="1 2">
    <name type="scientific">Lentzea alba</name>
    <dbReference type="NCBI Taxonomy" id="2714351"/>
    <lineage>
        <taxon>Bacteria</taxon>
        <taxon>Bacillati</taxon>
        <taxon>Actinomycetota</taxon>
        <taxon>Actinomycetes</taxon>
        <taxon>Pseudonocardiales</taxon>
        <taxon>Pseudonocardiaceae</taxon>
        <taxon>Lentzea</taxon>
    </lineage>
</organism>
<accession>A0A7C9VV75</accession>